<keyword evidence="1" id="KW-1133">Transmembrane helix</keyword>
<dbReference type="GO" id="GO:0009507">
    <property type="term" value="C:chloroplast"/>
    <property type="evidence" value="ECO:0007669"/>
    <property type="project" value="TreeGrafter"/>
</dbReference>
<feature type="transmembrane region" description="Helical" evidence="1">
    <location>
        <begin position="149"/>
        <end position="169"/>
    </location>
</feature>
<organism evidence="2 3">
    <name type="scientific">Sesamum alatum</name>
    <dbReference type="NCBI Taxonomy" id="300844"/>
    <lineage>
        <taxon>Eukaryota</taxon>
        <taxon>Viridiplantae</taxon>
        <taxon>Streptophyta</taxon>
        <taxon>Embryophyta</taxon>
        <taxon>Tracheophyta</taxon>
        <taxon>Spermatophyta</taxon>
        <taxon>Magnoliopsida</taxon>
        <taxon>eudicotyledons</taxon>
        <taxon>Gunneridae</taxon>
        <taxon>Pentapetalae</taxon>
        <taxon>asterids</taxon>
        <taxon>lamiids</taxon>
        <taxon>Lamiales</taxon>
        <taxon>Pedaliaceae</taxon>
        <taxon>Sesamum</taxon>
    </lineage>
</organism>
<reference evidence="2" key="1">
    <citation type="submission" date="2020-06" db="EMBL/GenBank/DDBJ databases">
        <authorList>
            <person name="Li T."/>
            <person name="Hu X."/>
            <person name="Zhang T."/>
            <person name="Song X."/>
            <person name="Zhang H."/>
            <person name="Dai N."/>
            <person name="Sheng W."/>
            <person name="Hou X."/>
            <person name="Wei L."/>
        </authorList>
    </citation>
    <scope>NUCLEOTIDE SEQUENCE</scope>
    <source>
        <strain evidence="2">3651</strain>
        <tissue evidence="2">Leaf</tissue>
    </source>
</reference>
<evidence type="ECO:0000313" key="3">
    <source>
        <dbReference type="Proteomes" id="UP001293254"/>
    </source>
</evidence>
<gene>
    <name evidence="2" type="ORF">Salat_2279000</name>
</gene>
<sequence length="175" mass="19433">MFTLASFFFSAADREEFTRASVSWSCGVFQKAIAGAGFRSRSCLLCQTGRKELMEMLPHQEINEEEASLFDMLWLLLASVIFVPTFQKIPGGSPVLGCFAAGLDLMVSQLFAMYTQLRQSLNLGLCLLATRYWPFEQFSIERLSSMKKYVFGLGSAQVLVTAVVVGFLAHTMLLG</sequence>
<name>A0AAE1XW63_9LAMI</name>
<keyword evidence="1" id="KW-0472">Membrane</keyword>
<comment type="caution">
    <text evidence="2">The sequence shown here is derived from an EMBL/GenBank/DDBJ whole genome shotgun (WGS) entry which is preliminary data.</text>
</comment>
<dbReference type="AlphaFoldDB" id="A0AAE1XW63"/>
<evidence type="ECO:0000256" key="1">
    <source>
        <dbReference type="SAM" id="Phobius"/>
    </source>
</evidence>
<accession>A0AAE1XW63</accession>
<keyword evidence="1" id="KW-0812">Transmembrane</keyword>
<dbReference type="GO" id="GO:0015386">
    <property type="term" value="F:potassium:proton antiporter activity"/>
    <property type="evidence" value="ECO:0007669"/>
    <property type="project" value="TreeGrafter"/>
</dbReference>
<keyword evidence="3" id="KW-1185">Reference proteome</keyword>
<dbReference type="PANTHER" id="PTHR46157">
    <property type="entry name" value="K(+) EFFLUX ANTIPORTER 3, CHLOROPLASTIC"/>
    <property type="match status" value="1"/>
</dbReference>
<dbReference type="PANTHER" id="PTHR46157:SF2">
    <property type="entry name" value="K(+) EFFLUX ANTIPORTER 1, CHLOROPLASTIC-RELATED"/>
    <property type="match status" value="1"/>
</dbReference>
<reference evidence="2" key="2">
    <citation type="journal article" date="2024" name="Plant">
        <title>Genomic evolution and insights into agronomic trait innovations of Sesamum species.</title>
        <authorList>
            <person name="Miao H."/>
            <person name="Wang L."/>
            <person name="Qu L."/>
            <person name="Liu H."/>
            <person name="Sun Y."/>
            <person name="Le M."/>
            <person name="Wang Q."/>
            <person name="Wei S."/>
            <person name="Zheng Y."/>
            <person name="Lin W."/>
            <person name="Duan Y."/>
            <person name="Cao H."/>
            <person name="Xiong S."/>
            <person name="Wang X."/>
            <person name="Wei L."/>
            <person name="Li C."/>
            <person name="Ma Q."/>
            <person name="Ju M."/>
            <person name="Zhao R."/>
            <person name="Li G."/>
            <person name="Mu C."/>
            <person name="Tian Q."/>
            <person name="Mei H."/>
            <person name="Zhang T."/>
            <person name="Gao T."/>
            <person name="Zhang H."/>
        </authorList>
    </citation>
    <scope>NUCLEOTIDE SEQUENCE</scope>
    <source>
        <strain evidence="2">3651</strain>
    </source>
</reference>
<dbReference type="EMBL" id="JACGWO010000009">
    <property type="protein sequence ID" value="KAK4418662.1"/>
    <property type="molecule type" value="Genomic_DNA"/>
</dbReference>
<dbReference type="Proteomes" id="UP001293254">
    <property type="component" value="Unassembled WGS sequence"/>
</dbReference>
<proteinExistence type="predicted"/>
<evidence type="ECO:0000313" key="2">
    <source>
        <dbReference type="EMBL" id="KAK4418662.1"/>
    </source>
</evidence>
<dbReference type="GO" id="GO:0016020">
    <property type="term" value="C:membrane"/>
    <property type="evidence" value="ECO:0007669"/>
    <property type="project" value="TreeGrafter"/>
</dbReference>
<protein>
    <submittedName>
        <fullName evidence="2">K(+) efflux antiporter 1, chloroplastic</fullName>
    </submittedName>
</protein>